<evidence type="ECO:0000313" key="14">
    <source>
        <dbReference type="EMBL" id="AYO28465.1"/>
    </source>
</evidence>
<comment type="subunit">
    <text evidence="10">Monomer and homodimer. Part of the essential Sec protein translocation apparatus which comprises SecA, SecYEG and auxiliary proteins SecDF. Other proteins may also be involved.</text>
</comment>
<dbReference type="InterPro" id="IPR011130">
    <property type="entry name" value="SecA_preprotein_X-link_dom"/>
</dbReference>
<dbReference type="Gene3D" id="3.90.1440.10">
    <property type="entry name" value="SecA, preprotein cross-linking domain"/>
    <property type="match status" value="1"/>
</dbReference>
<evidence type="ECO:0000256" key="1">
    <source>
        <dbReference type="ARBA" id="ARBA00004170"/>
    </source>
</evidence>
<dbReference type="EMBL" id="MH795130">
    <property type="protein sequence ID" value="AYO28465.1"/>
    <property type="molecule type" value="Genomic_DNA"/>
</dbReference>
<dbReference type="Pfam" id="PF01043">
    <property type="entry name" value="SecA_PP_bind"/>
    <property type="match status" value="1"/>
</dbReference>
<dbReference type="InterPro" id="IPR011116">
    <property type="entry name" value="SecA_Wing/Scaffold"/>
</dbReference>
<dbReference type="Pfam" id="PF07516">
    <property type="entry name" value="SecA_SW"/>
    <property type="match status" value="1"/>
</dbReference>
<dbReference type="InterPro" id="IPR036670">
    <property type="entry name" value="SecA_X-link_sf"/>
</dbReference>
<dbReference type="Gene3D" id="1.10.3060.10">
    <property type="entry name" value="Helical scaffold and wing domains of SecA"/>
    <property type="match status" value="1"/>
</dbReference>
<dbReference type="PROSITE" id="PS51196">
    <property type="entry name" value="SECA_MOTOR_DEAD"/>
    <property type="match status" value="1"/>
</dbReference>
<evidence type="ECO:0000256" key="10">
    <source>
        <dbReference type="HAMAP-Rule" id="MF_01382"/>
    </source>
</evidence>
<dbReference type="InterPro" id="IPR014001">
    <property type="entry name" value="Helicase_ATP-bd"/>
</dbReference>
<evidence type="ECO:0000256" key="6">
    <source>
        <dbReference type="ARBA" id="ARBA00022927"/>
    </source>
</evidence>
<accession>A0A3G2QZR9</accession>
<dbReference type="GO" id="GO:0005524">
    <property type="term" value="F:ATP binding"/>
    <property type="evidence" value="ECO:0007669"/>
    <property type="project" value="UniProtKB-UniRule"/>
</dbReference>
<keyword evidence="8 10" id="KW-0811">Translocation</keyword>
<name>A0A3G2QZR9_9STRA</name>
<dbReference type="SUPFAM" id="SSF81886">
    <property type="entry name" value="Helical scaffold and wing domains of SecA"/>
    <property type="match status" value="1"/>
</dbReference>
<dbReference type="AlphaFoldDB" id="A0A3G2QZR9"/>
<dbReference type="RefSeq" id="YP_009545311.1">
    <property type="nucleotide sequence ID" value="NC_040134.1"/>
</dbReference>
<protein>
    <recommendedName>
        <fullName evidence="10 11">Protein translocase subunit SecA</fullName>
        <ecNumber evidence="10">7.4.2.8</ecNumber>
    </recommendedName>
</protein>
<dbReference type="GO" id="GO:0065002">
    <property type="term" value="P:intracellular protein transmembrane transport"/>
    <property type="evidence" value="ECO:0007669"/>
    <property type="project" value="UniProtKB-UniRule"/>
</dbReference>
<dbReference type="InterPro" id="IPR014018">
    <property type="entry name" value="SecA_motor_DEAD"/>
</dbReference>
<dbReference type="EMBL" id="MH795130">
    <property type="protein sequence ID" value="AYO28448.1"/>
    <property type="molecule type" value="Genomic_DNA"/>
</dbReference>
<evidence type="ECO:0000256" key="3">
    <source>
        <dbReference type="ARBA" id="ARBA00022448"/>
    </source>
</evidence>
<geneLocation type="plastid" evidence="14"/>
<reference evidence="14" key="1">
    <citation type="submission" date="2018-08" db="EMBL/GenBank/DDBJ databases">
        <title>Comparative Plastid Genomics of Synurophyceae: Evolutionary Evidence of Lateral Gene Transfer and Inverted Repeat Dynamics.</title>
        <authorList>
            <person name="Kim J.I."/>
            <person name="Shin H."/>
            <person name="Skaloud P."/>
            <person name="Jung J."/>
            <person name="Yoon H.S."/>
            <person name="Archibald J.M."/>
            <person name="Shin W."/>
        </authorList>
    </citation>
    <scope>NUCLEOTIDE SEQUENCE</scope>
    <source>
        <strain evidence="14">FBCC200023</strain>
    </source>
</reference>
<organism evidence="14">
    <name type="scientific">Synura uvella</name>
    <dbReference type="NCBI Taxonomy" id="52557"/>
    <lineage>
        <taxon>Eukaryota</taxon>
        <taxon>Sar</taxon>
        <taxon>Stramenopiles</taxon>
        <taxon>Ochrophyta</taxon>
        <taxon>Synurophyceae</taxon>
        <taxon>Synurales</taxon>
        <taxon>Mallomonadaceae</taxon>
        <taxon>Synura</taxon>
    </lineage>
</organism>
<dbReference type="GO" id="GO:0006605">
    <property type="term" value="P:protein targeting"/>
    <property type="evidence" value="ECO:0007669"/>
    <property type="project" value="UniProtKB-UniRule"/>
</dbReference>
<dbReference type="FunFam" id="3.90.1440.10:FF:000003">
    <property type="entry name" value="Preprotein translocase SecA subunit"/>
    <property type="match status" value="1"/>
</dbReference>
<keyword evidence="7 10" id="KW-1278">Translocase</keyword>
<dbReference type="GO" id="GO:0005737">
    <property type="term" value="C:cytoplasm"/>
    <property type="evidence" value="ECO:0007669"/>
    <property type="project" value="UniProtKB-SubCell"/>
</dbReference>
<dbReference type="RefSeq" id="YP_009545294.1">
    <property type="nucleotide sequence ID" value="NC_040134.1"/>
</dbReference>
<evidence type="ECO:0000259" key="12">
    <source>
        <dbReference type="PROSITE" id="PS51192"/>
    </source>
</evidence>
<dbReference type="InterPro" id="IPR011115">
    <property type="entry name" value="SecA_DEAD"/>
</dbReference>
<evidence type="ECO:0000256" key="4">
    <source>
        <dbReference type="ARBA" id="ARBA00022741"/>
    </source>
</evidence>
<dbReference type="EC" id="7.4.2.8" evidence="10"/>
<dbReference type="PANTHER" id="PTHR30612:SF0">
    <property type="entry name" value="CHLOROPLAST PROTEIN-TRANSPORTING ATPASE"/>
    <property type="match status" value="1"/>
</dbReference>
<proteinExistence type="inferred from homology"/>
<evidence type="ECO:0000256" key="9">
    <source>
        <dbReference type="ARBA" id="ARBA00023136"/>
    </source>
</evidence>
<keyword evidence="6 10" id="KW-0653">Protein transport</keyword>
<dbReference type="SUPFAM" id="SSF52540">
    <property type="entry name" value="P-loop containing nucleoside triphosphate hydrolases"/>
    <property type="match status" value="2"/>
</dbReference>
<dbReference type="InterPro" id="IPR027417">
    <property type="entry name" value="P-loop_NTPase"/>
</dbReference>
<dbReference type="CDD" id="cd17928">
    <property type="entry name" value="DEXDc_SecA"/>
    <property type="match status" value="1"/>
</dbReference>
<comment type="similarity">
    <text evidence="2 10 11">Belongs to the SecA family.</text>
</comment>
<keyword evidence="5 10" id="KW-0067">ATP-binding</keyword>
<evidence type="ECO:0000259" key="13">
    <source>
        <dbReference type="PROSITE" id="PS51196"/>
    </source>
</evidence>
<evidence type="ECO:0000256" key="2">
    <source>
        <dbReference type="ARBA" id="ARBA00007650"/>
    </source>
</evidence>
<keyword evidence="14" id="KW-0934">Plastid</keyword>
<feature type="binding site" evidence="10">
    <location>
        <position position="475"/>
    </location>
    <ligand>
        <name>ATP</name>
        <dbReference type="ChEBI" id="CHEBI:30616"/>
    </ligand>
</feature>
<dbReference type="GO" id="GO:0017038">
    <property type="term" value="P:protein import"/>
    <property type="evidence" value="ECO:0007669"/>
    <property type="project" value="InterPro"/>
</dbReference>
<sequence>MKKLIYDIKVEFNNLNKKSDEELQVKIEKLKNQLKKETLEKILPEWFAMVQEISTRKIGLKHFETQLLAGLKLHEGQIVEMKTGEGKTLASTLPVSLNALLMKGVHVVTVNDYLAERDQKWMGKIYQGLGLTVGLVKSTSTITEKKKSYFSDITYVTNSELVFDYLRDSSAYNLNEVVQRPFNYCVIDEIDSILIDEARTPLILSTSKGDINLNKLYLAKAVAKLLKKEIHFQLDEKRKEINLTEEGYKEAKEKLGKKTLYDADDPWILEILNALKAEYLFKKNKDYIVLNNKVLIVDEFTGRIMEDRRWSLGIHEAIETKENVELGGGTKTKSSITYQNFFTLYPKLAGMTGTAKTAEKEFQDIYNLEVVVLPTSKPMIRKDLSDLVYQTELAKWKAVLKKSKECFQKGQPVLIGTASVEKSEFLSELFKISNIPHQVLNAKPENVRRESEIIAQAGERSAVTIATNMAGRGTDIILGGNPIFKVKQKLSEILLEKKEKNLQEYESFTNKISQEYEETGNLEKLEFDISNLPYSLETSLPSLKDFYNSLYKEISITWESENSLIKSLGGLFVLGTERHETRRIDNQLRGRAGRQGDPGSSQFFVSLEDELIKVFGGDNLRRWVDYLLPDKDVPLESNLLTSSLENAQKKVENYNYDLRKNVFQYDDILNLQRKQLFTARKEILCENIYQDFFLRYAESFLDEELMKILTKNEKKAKGGQIFYKYQLEKWLDNYSSYLPSKEKKILYCELWISNDLRFAESNFYQISFLKNTRAIIILSIIDFYWTEHLERMSYIRETINWRAYGQQNPLSEYNIEAFQSFKLMFDQIRLCMIYYFLKNPII</sequence>
<evidence type="ECO:0000256" key="8">
    <source>
        <dbReference type="ARBA" id="ARBA00023010"/>
    </source>
</evidence>
<dbReference type="Pfam" id="PF07517">
    <property type="entry name" value="SecA_DEAD"/>
    <property type="match status" value="1"/>
</dbReference>
<evidence type="ECO:0000256" key="11">
    <source>
        <dbReference type="RuleBase" id="RU003874"/>
    </source>
</evidence>
<dbReference type="PROSITE" id="PS01312">
    <property type="entry name" value="SECA"/>
    <property type="match status" value="1"/>
</dbReference>
<keyword evidence="3 10" id="KW-0813">Transport</keyword>
<dbReference type="PRINTS" id="PR00906">
    <property type="entry name" value="SECA"/>
</dbReference>
<comment type="catalytic activity">
    <reaction evidence="10">
        <text>ATP + H2O + cellular proteinSide 1 = ADP + phosphate + cellular proteinSide 2.</text>
        <dbReference type="EC" id="7.4.2.8"/>
    </reaction>
</comment>
<dbReference type="GeneID" id="38571778"/>
<keyword evidence="9 10" id="KW-0472">Membrane</keyword>
<dbReference type="CDD" id="cd18803">
    <property type="entry name" value="SF2_C_secA"/>
    <property type="match status" value="1"/>
</dbReference>
<dbReference type="HAMAP" id="MF_01382">
    <property type="entry name" value="SecA"/>
    <property type="match status" value="1"/>
</dbReference>
<feature type="domain" description="SecA family profile" evidence="13">
    <location>
        <begin position="1"/>
        <end position="636"/>
    </location>
</feature>
<dbReference type="SMART" id="SM00958">
    <property type="entry name" value="SecA_PP_bind"/>
    <property type="match status" value="1"/>
</dbReference>
<dbReference type="InterPro" id="IPR020937">
    <property type="entry name" value="SecA_CS"/>
</dbReference>
<dbReference type="InterPro" id="IPR000185">
    <property type="entry name" value="SecA"/>
</dbReference>
<dbReference type="GeneID" id="38571823"/>
<dbReference type="PROSITE" id="PS51192">
    <property type="entry name" value="HELICASE_ATP_BIND_1"/>
    <property type="match status" value="1"/>
</dbReference>
<keyword evidence="4 10" id="KW-0547">Nucleotide-binding</keyword>
<dbReference type="InterPro" id="IPR044722">
    <property type="entry name" value="SecA_SF2_C"/>
</dbReference>
<dbReference type="SUPFAM" id="SSF81767">
    <property type="entry name" value="Pre-protein crosslinking domain of SecA"/>
    <property type="match status" value="1"/>
</dbReference>
<keyword evidence="10" id="KW-0963">Cytoplasm</keyword>
<comment type="subcellular location">
    <subcellularLocation>
        <location evidence="10">Cell membrane</location>
        <topology evidence="10">Peripheral membrane protein</topology>
        <orientation evidence="10">Cytoplasmic side</orientation>
    </subcellularLocation>
    <subcellularLocation>
        <location evidence="10">Cytoplasm</location>
    </subcellularLocation>
    <subcellularLocation>
        <location evidence="1">Membrane</location>
        <topology evidence="1">Peripheral membrane protein</topology>
    </subcellularLocation>
    <text evidence="10">Distribution is 50-50.</text>
</comment>
<dbReference type="Pfam" id="PF21090">
    <property type="entry name" value="P-loop_SecA"/>
    <property type="match status" value="1"/>
</dbReference>
<evidence type="ECO:0000256" key="5">
    <source>
        <dbReference type="ARBA" id="ARBA00022840"/>
    </source>
</evidence>
<feature type="binding site" evidence="10">
    <location>
        <begin position="84"/>
        <end position="88"/>
    </location>
    <ligand>
        <name>ATP</name>
        <dbReference type="ChEBI" id="CHEBI:30616"/>
    </ligand>
</feature>
<feature type="binding site" evidence="10">
    <location>
        <position position="66"/>
    </location>
    <ligand>
        <name>ATP</name>
        <dbReference type="ChEBI" id="CHEBI:30616"/>
    </ligand>
</feature>
<dbReference type="SMART" id="SM00957">
    <property type="entry name" value="SecA_DEAD"/>
    <property type="match status" value="1"/>
</dbReference>
<dbReference type="NCBIfam" id="NF009538">
    <property type="entry name" value="PRK12904.1"/>
    <property type="match status" value="1"/>
</dbReference>
<dbReference type="PANTHER" id="PTHR30612">
    <property type="entry name" value="SECA INNER MEMBRANE COMPONENT OF SEC PROTEIN SECRETION SYSTEM"/>
    <property type="match status" value="1"/>
</dbReference>
<dbReference type="InterPro" id="IPR036266">
    <property type="entry name" value="SecA_Wing/Scaffold_sf"/>
</dbReference>
<dbReference type="GO" id="GO:0008564">
    <property type="term" value="F:protein-exporting ATPase activity"/>
    <property type="evidence" value="ECO:0007669"/>
    <property type="project" value="UniProtKB-EC"/>
</dbReference>
<comment type="function">
    <text evidence="10">Part of the Sec protein translocase complex. Interacts with the SecYEG preprotein conducting channel. Has a central role in coupling the hydrolysis of ATP to the transfer of proteins into and across the cell membrane, serving as an ATP-driven molecular motor driving the stepwise translocation of polypeptide chains across the membrane.</text>
</comment>
<dbReference type="NCBIfam" id="TIGR00963">
    <property type="entry name" value="secA"/>
    <property type="match status" value="1"/>
</dbReference>
<evidence type="ECO:0000256" key="7">
    <source>
        <dbReference type="ARBA" id="ARBA00022967"/>
    </source>
</evidence>
<dbReference type="Gene3D" id="3.40.50.300">
    <property type="entry name" value="P-loop containing nucleotide triphosphate hydrolases"/>
    <property type="match status" value="2"/>
</dbReference>
<feature type="domain" description="Helicase ATP-binding" evidence="12">
    <location>
        <begin position="68"/>
        <end position="226"/>
    </location>
</feature>
<dbReference type="GO" id="GO:0005886">
    <property type="term" value="C:plasma membrane"/>
    <property type="evidence" value="ECO:0007669"/>
    <property type="project" value="UniProtKB-SubCell"/>
</dbReference>
<keyword evidence="10" id="KW-1003">Cell membrane</keyword>
<gene>
    <name evidence="10 14" type="primary">secA</name>
</gene>